<keyword evidence="6" id="KW-0472">Membrane</keyword>
<comment type="similarity">
    <text evidence="2">Belongs to the glycosyl hydrolase 20 family.</text>
</comment>
<dbReference type="InterPro" id="IPR017853">
    <property type="entry name" value="GH"/>
</dbReference>
<dbReference type="PANTHER" id="PTHR21040">
    <property type="entry name" value="BCDNA.GH04120"/>
    <property type="match status" value="1"/>
</dbReference>
<evidence type="ECO:0000256" key="4">
    <source>
        <dbReference type="ARBA" id="ARBA00022801"/>
    </source>
</evidence>
<dbReference type="GO" id="GO:0004563">
    <property type="term" value="F:beta-N-acetylhexosaminidase activity"/>
    <property type="evidence" value="ECO:0007669"/>
    <property type="project" value="UniProtKB-EC"/>
</dbReference>
<evidence type="ECO:0000313" key="9">
    <source>
        <dbReference type="Proteomes" id="UP001274896"/>
    </source>
</evidence>
<protein>
    <recommendedName>
        <fullName evidence="3">beta-N-acetylhexosaminidase</fullName>
        <ecNumber evidence="3">3.2.1.52</ecNumber>
    </recommendedName>
</protein>
<feature type="compositionally biased region" description="Polar residues" evidence="5">
    <location>
        <begin position="66"/>
        <end position="88"/>
    </location>
</feature>
<gene>
    <name evidence="8" type="ORF">QTP70_024093</name>
</gene>
<accession>A0AAE0QGY8</accession>
<dbReference type="Gene3D" id="3.20.20.80">
    <property type="entry name" value="Glycosidases"/>
    <property type="match status" value="1"/>
</dbReference>
<keyword evidence="6" id="KW-1133">Transmembrane helix</keyword>
<evidence type="ECO:0000256" key="3">
    <source>
        <dbReference type="ARBA" id="ARBA00012663"/>
    </source>
</evidence>
<feature type="domain" description="Glycoside hydrolase family 20 catalytic" evidence="7">
    <location>
        <begin position="164"/>
        <end position="329"/>
    </location>
</feature>
<comment type="catalytic activity">
    <reaction evidence="1">
        <text>Hydrolysis of terminal non-reducing N-acetyl-D-hexosamine residues in N-acetyl-beta-D-hexosaminides.</text>
        <dbReference type="EC" id="3.2.1.52"/>
    </reaction>
</comment>
<keyword evidence="6" id="KW-0812">Transmembrane</keyword>
<comment type="caution">
    <text evidence="8">The sequence shown here is derived from an EMBL/GenBank/DDBJ whole genome shotgun (WGS) entry which is preliminary data.</text>
</comment>
<dbReference type="GO" id="GO:0005975">
    <property type="term" value="P:carbohydrate metabolic process"/>
    <property type="evidence" value="ECO:0007669"/>
    <property type="project" value="InterPro"/>
</dbReference>
<evidence type="ECO:0000313" key="8">
    <source>
        <dbReference type="EMBL" id="KAK3520484.1"/>
    </source>
</evidence>
<dbReference type="AlphaFoldDB" id="A0AAE0QGY8"/>
<organism evidence="8 9">
    <name type="scientific">Hemibagrus guttatus</name>
    <dbReference type="NCBI Taxonomy" id="175788"/>
    <lineage>
        <taxon>Eukaryota</taxon>
        <taxon>Metazoa</taxon>
        <taxon>Chordata</taxon>
        <taxon>Craniata</taxon>
        <taxon>Vertebrata</taxon>
        <taxon>Euteleostomi</taxon>
        <taxon>Actinopterygii</taxon>
        <taxon>Neopterygii</taxon>
        <taxon>Teleostei</taxon>
        <taxon>Ostariophysi</taxon>
        <taxon>Siluriformes</taxon>
        <taxon>Bagridae</taxon>
        <taxon>Hemibagrus</taxon>
    </lineage>
</organism>
<dbReference type="InterPro" id="IPR015883">
    <property type="entry name" value="Glyco_hydro_20_cat"/>
</dbReference>
<dbReference type="EMBL" id="JAUCMX010000016">
    <property type="protein sequence ID" value="KAK3520484.1"/>
    <property type="molecule type" value="Genomic_DNA"/>
</dbReference>
<reference evidence="8" key="1">
    <citation type="submission" date="2023-06" db="EMBL/GenBank/DDBJ databases">
        <title>Male Hemibagrus guttatus genome.</title>
        <authorList>
            <person name="Bian C."/>
        </authorList>
    </citation>
    <scope>NUCLEOTIDE SEQUENCE</scope>
    <source>
        <strain evidence="8">Male_cb2023</strain>
        <tissue evidence="8">Muscle</tissue>
    </source>
</reference>
<evidence type="ECO:0000256" key="1">
    <source>
        <dbReference type="ARBA" id="ARBA00001231"/>
    </source>
</evidence>
<dbReference type="CDD" id="cd06565">
    <property type="entry name" value="GH20_GcnA-like"/>
    <property type="match status" value="1"/>
</dbReference>
<dbReference type="PANTHER" id="PTHR21040:SF5">
    <property type="entry name" value="BETA-N-ACETYLHEXOSAMINIDASE"/>
    <property type="match status" value="1"/>
</dbReference>
<dbReference type="Pfam" id="PF00728">
    <property type="entry name" value="Glyco_hydro_20"/>
    <property type="match status" value="1"/>
</dbReference>
<name>A0AAE0QGY8_9TELE</name>
<dbReference type="EC" id="3.2.1.52" evidence="3"/>
<evidence type="ECO:0000259" key="7">
    <source>
        <dbReference type="Pfam" id="PF00728"/>
    </source>
</evidence>
<dbReference type="InterPro" id="IPR038901">
    <property type="entry name" value="HEXDC-like"/>
</dbReference>
<sequence length="587" mass="67230">MAFRNIMECKKILRLVVACLVVLAAVKLYFRQDTVIGDFTSNILSRGYVKVPGQFWLANLKGGPTSSKLHVKPSPQTNTEKPKNQPNIIQPKPKVISTVKAPVRLHKGSLRVVHLDLKGAAPKISYFQELFPLISSLGANGILVEYEDMFPYEGELEILRSPYSYSADDIEEFKRLASLYSLEVIPLVQVFGHLEFVLKHGQFFDLREVSDFPNSLNPLNPGSLKLIEEMLTQVLKKHPETHWFHIGADEVYGLGESEDSKNWMKQNKKSVGELFLSHVVKVCQFLTEQSPGIKPIFWEDMLRKLNANLVKESGLPSLATPMIWNYNAKMNMTQIGQLLSNYQTAGFHNVWFASAFKGASGIDQRWTPIHQHLENHLAWLKVMVIMHKYPSIKLDGIALTGWQRYEHHTVLCELLPVAIPSLAICLETLKYGQFNQTAENEVEKLLGCKIDIKANSCKGNAAFPGAEVYNMVQKIHNELQKSVEKVLQNYHLRGSFGPYQRKFNFANPRNIGYFNGTLTKALKEWNPFMETFKREMMTIYFSNTVDEWMDENVKQHMDKLHSLDEDVRRIVKLKGQERSLNKIKFSW</sequence>
<dbReference type="SUPFAM" id="SSF51445">
    <property type="entry name" value="(Trans)glycosidases"/>
    <property type="match status" value="1"/>
</dbReference>
<feature type="transmembrane region" description="Helical" evidence="6">
    <location>
        <begin position="12"/>
        <end position="30"/>
    </location>
</feature>
<feature type="region of interest" description="Disordered" evidence="5">
    <location>
        <begin position="66"/>
        <end position="89"/>
    </location>
</feature>
<evidence type="ECO:0000256" key="5">
    <source>
        <dbReference type="SAM" id="MobiDB-lite"/>
    </source>
</evidence>
<keyword evidence="9" id="KW-1185">Reference proteome</keyword>
<dbReference type="Proteomes" id="UP001274896">
    <property type="component" value="Unassembled WGS sequence"/>
</dbReference>
<keyword evidence="4" id="KW-0378">Hydrolase</keyword>
<proteinExistence type="inferred from homology"/>
<evidence type="ECO:0000256" key="2">
    <source>
        <dbReference type="ARBA" id="ARBA00006285"/>
    </source>
</evidence>
<evidence type="ECO:0000256" key="6">
    <source>
        <dbReference type="SAM" id="Phobius"/>
    </source>
</evidence>